<dbReference type="Gene3D" id="3.40.50.2300">
    <property type="match status" value="2"/>
</dbReference>
<accession>A0A6L3XPQ2</accession>
<evidence type="ECO:0000313" key="6">
    <source>
        <dbReference type="Proteomes" id="UP000476281"/>
    </source>
</evidence>
<evidence type="ECO:0000256" key="3">
    <source>
        <dbReference type="ARBA" id="ARBA00023163"/>
    </source>
</evidence>
<reference evidence="5 6" key="1">
    <citation type="submission" date="2019-09" db="EMBL/GenBank/DDBJ databases">
        <title>Reversal of blaTEM antimicrobial resistance by CRISPR-Cas9 in clinical E. coli and other Enterobacteriaceae strains.</title>
        <authorList>
            <person name="Tagliaferri T."/>
            <person name="Guimaraes N."/>
            <person name="Pereira M."/>
            <person name="Felicori L."/>
            <person name="Horz H.-P."/>
            <person name="Santos S."/>
            <person name="Mendes T."/>
        </authorList>
    </citation>
    <scope>NUCLEOTIDE SEQUENCE [LARGE SCALE GENOMIC DNA]</scope>
    <source>
        <strain evidence="5 6">E2_blaTEM_MG</strain>
    </source>
</reference>
<dbReference type="GO" id="GO:0003700">
    <property type="term" value="F:DNA-binding transcription factor activity"/>
    <property type="evidence" value="ECO:0007669"/>
    <property type="project" value="TreeGrafter"/>
</dbReference>
<evidence type="ECO:0000313" key="5">
    <source>
        <dbReference type="EMBL" id="KAB2505200.1"/>
    </source>
</evidence>
<protein>
    <submittedName>
        <fullName evidence="5">LacI family transcriptional regulator</fullName>
    </submittedName>
</protein>
<dbReference type="InterPro" id="IPR046335">
    <property type="entry name" value="LacI/GalR-like_sensor"/>
</dbReference>
<name>A0A6L3XPQ2_9ENTR</name>
<comment type="caution">
    <text evidence="5">The sequence shown here is derived from an EMBL/GenBank/DDBJ whole genome shotgun (WGS) entry which is preliminary data.</text>
</comment>
<dbReference type="PANTHER" id="PTHR30146">
    <property type="entry name" value="LACI-RELATED TRANSCRIPTIONAL REPRESSOR"/>
    <property type="match status" value="1"/>
</dbReference>
<evidence type="ECO:0000259" key="4">
    <source>
        <dbReference type="Pfam" id="PF13377"/>
    </source>
</evidence>
<dbReference type="InterPro" id="IPR028082">
    <property type="entry name" value="Peripla_BP_I"/>
</dbReference>
<feature type="non-terminal residue" evidence="5">
    <location>
        <position position="1"/>
    </location>
</feature>
<dbReference type="AlphaFoldDB" id="A0A6L3XPQ2"/>
<dbReference type="Pfam" id="PF13377">
    <property type="entry name" value="Peripla_BP_3"/>
    <property type="match status" value="1"/>
</dbReference>
<keyword evidence="2" id="KW-0238">DNA-binding</keyword>
<organism evidence="5 6">
    <name type="scientific">Enterobacter hormaechei</name>
    <dbReference type="NCBI Taxonomy" id="158836"/>
    <lineage>
        <taxon>Bacteria</taxon>
        <taxon>Pseudomonadati</taxon>
        <taxon>Pseudomonadota</taxon>
        <taxon>Gammaproteobacteria</taxon>
        <taxon>Enterobacterales</taxon>
        <taxon>Enterobacteriaceae</taxon>
        <taxon>Enterobacter</taxon>
        <taxon>Enterobacter cloacae complex</taxon>
    </lineage>
</organism>
<dbReference type="PANTHER" id="PTHR30146:SF109">
    <property type="entry name" value="HTH-TYPE TRANSCRIPTIONAL REGULATOR GALS"/>
    <property type="match status" value="1"/>
</dbReference>
<proteinExistence type="predicted"/>
<gene>
    <name evidence="5" type="ORF">F9C29_24125</name>
</gene>
<keyword evidence="3" id="KW-0804">Transcription</keyword>
<dbReference type="GO" id="GO:0000976">
    <property type="term" value="F:transcription cis-regulatory region binding"/>
    <property type="evidence" value="ECO:0007669"/>
    <property type="project" value="TreeGrafter"/>
</dbReference>
<dbReference type="SUPFAM" id="SSF53822">
    <property type="entry name" value="Periplasmic binding protein-like I"/>
    <property type="match status" value="1"/>
</dbReference>
<evidence type="ECO:0000256" key="2">
    <source>
        <dbReference type="ARBA" id="ARBA00023125"/>
    </source>
</evidence>
<evidence type="ECO:0000256" key="1">
    <source>
        <dbReference type="ARBA" id="ARBA00023015"/>
    </source>
</evidence>
<dbReference type="EMBL" id="WBSZ01001193">
    <property type="protein sequence ID" value="KAB2505200.1"/>
    <property type="molecule type" value="Genomic_DNA"/>
</dbReference>
<sequence>HHTPCNLAALEKPLTQHQKHLLLRFAHTKTEVMNALEELSCGLCDDILVIGARFPLDVDMDNVILVDCMEADNANSIQFDHAFAAETACNYLTSQGRRQIALIHPHGSGFADQVLLGYKHALEKNFLPFNRNLVFMDATSSSVALQELLNNASTLNFNALLVADEQEAQRVIPQLQAFNKSVPEDIMVFSLGGSLHLPGVPVIPAIEYSMDAMAARIVSWLTEKTQMLGSYVLRGDLIIPDVRKR</sequence>
<keyword evidence="1" id="KW-0805">Transcription regulation</keyword>
<dbReference type="Proteomes" id="UP000476281">
    <property type="component" value="Unassembled WGS sequence"/>
</dbReference>
<feature type="domain" description="Transcriptional regulator LacI/GalR-like sensor" evidence="4">
    <location>
        <begin position="90"/>
        <end position="224"/>
    </location>
</feature>